<proteinExistence type="predicted"/>
<gene>
    <name evidence="1" type="ORF">DARMORV10_A03P28260.1</name>
</gene>
<accession>A0A816VFD9</accession>
<organism evidence="1">
    <name type="scientific">Brassica napus</name>
    <name type="common">Rape</name>
    <dbReference type="NCBI Taxonomy" id="3708"/>
    <lineage>
        <taxon>Eukaryota</taxon>
        <taxon>Viridiplantae</taxon>
        <taxon>Streptophyta</taxon>
        <taxon>Embryophyta</taxon>
        <taxon>Tracheophyta</taxon>
        <taxon>Spermatophyta</taxon>
        <taxon>Magnoliopsida</taxon>
        <taxon>eudicotyledons</taxon>
        <taxon>Gunneridae</taxon>
        <taxon>Pentapetalae</taxon>
        <taxon>rosids</taxon>
        <taxon>malvids</taxon>
        <taxon>Brassicales</taxon>
        <taxon>Brassicaceae</taxon>
        <taxon>Brassiceae</taxon>
        <taxon>Brassica</taxon>
    </lineage>
</organism>
<name>A0A816VFD9_BRANA</name>
<reference evidence="1" key="1">
    <citation type="submission" date="2021-01" db="EMBL/GenBank/DDBJ databases">
        <authorList>
            <consortium name="Genoscope - CEA"/>
            <person name="William W."/>
        </authorList>
    </citation>
    <scope>NUCLEOTIDE SEQUENCE</scope>
</reference>
<protein>
    <submittedName>
        <fullName evidence="1">(rape) hypothetical protein</fullName>
    </submittedName>
</protein>
<evidence type="ECO:0000313" key="1">
    <source>
        <dbReference type="EMBL" id="CAF2124930.1"/>
    </source>
</evidence>
<dbReference type="AlphaFoldDB" id="A0A816VFD9"/>
<sequence length="74" mass="8104">MPPMNPSQVFCSGRKTNSPLLLKNTYLLSKLSRSPNVRSNENIVCILDSGAYALKQFDLGRIFSATSVLISSNV</sequence>
<dbReference type="EMBL" id="HG994357">
    <property type="protein sequence ID" value="CAF2124930.1"/>
    <property type="molecule type" value="Genomic_DNA"/>
</dbReference>
<dbReference type="Proteomes" id="UP001295469">
    <property type="component" value="Chromosome A03"/>
</dbReference>